<evidence type="ECO:0000256" key="5">
    <source>
        <dbReference type="RuleBase" id="RU004004"/>
    </source>
</evidence>
<evidence type="ECO:0000256" key="1">
    <source>
        <dbReference type="ARBA" id="ARBA00004370"/>
    </source>
</evidence>
<feature type="chain" id="PRO_5009576539" evidence="7">
    <location>
        <begin position="25"/>
        <end position="612"/>
    </location>
</feature>
<dbReference type="Proteomes" id="UP000178187">
    <property type="component" value="Unassembled WGS sequence"/>
</dbReference>
<organism evidence="10 11">
    <name type="scientific">Candidatus Danuiimicrobium aquiferis</name>
    <dbReference type="NCBI Taxonomy" id="1801832"/>
    <lineage>
        <taxon>Bacteria</taxon>
        <taxon>Pseudomonadati</taxon>
        <taxon>Candidatus Omnitrophota</taxon>
        <taxon>Candidatus Danuiimicrobium</taxon>
    </lineage>
</organism>
<dbReference type="PANTHER" id="PTHR30332:SF24">
    <property type="entry name" value="SECRETIN GSPD-RELATED"/>
    <property type="match status" value="1"/>
</dbReference>
<dbReference type="GO" id="GO:0009279">
    <property type="term" value="C:cell outer membrane"/>
    <property type="evidence" value="ECO:0007669"/>
    <property type="project" value="UniProtKB-SubCell"/>
</dbReference>
<evidence type="ECO:0000313" key="11">
    <source>
        <dbReference type="Proteomes" id="UP000178187"/>
    </source>
</evidence>
<dbReference type="Gene3D" id="3.30.1370.120">
    <property type="match status" value="1"/>
</dbReference>
<keyword evidence="5" id="KW-0813">Transport</keyword>
<feature type="domain" description="Type II/III secretion system secretin-like" evidence="8">
    <location>
        <begin position="346"/>
        <end position="512"/>
    </location>
</feature>
<feature type="region of interest" description="Disordered" evidence="6">
    <location>
        <begin position="29"/>
        <end position="61"/>
    </location>
</feature>
<reference evidence="10 11" key="1">
    <citation type="journal article" date="2016" name="Nat. Commun.">
        <title>Thousands of microbial genomes shed light on interconnected biogeochemical processes in an aquifer system.</title>
        <authorList>
            <person name="Anantharaman K."/>
            <person name="Brown C.T."/>
            <person name="Hug L.A."/>
            <person name="Sharon I."/>
            <person name="Castelle C.J."/>
            <person name="Probst A.J."/>
            <person name="Thomas B.C."/>
            <person name="Singh A."/>
            <person name="Wilkins M.J."/>
            <person name="Karaoz U."/>
            <person name="Brodie E.L."/>
            <person name="Williams K.H."/>
            <person name="Hubbard S.S."/>
            <person name="Banfield J.F."/>
        </authorList>
    </citation>
    <scope>NUCLEOTIDE SEQUENCE [LARGE SCALE GENOMIC DNA]</scope>
</reference>
<evidence type="ECO:0000256" key="7">
    <source>
        <dbReference type="SAM" id="SignalP"/>
    </source>
</evidence>
<dbReference type="AlphaFoldDB" id="A0A1G1KT92"/>
<dbReference type="InterPro" id="IPR001775">
    <property type="entry name" value="GspD/PilQ"/>
</dbReference>
<dbReference type="PRINTS" id="PR00811">
    <property type="entry name" value="BCTERIALGSPD"/>
</dbReference>
<sequence>MRIKIIVVLSFFLVLFCLSDSLSAESVLTEEQPPQEIQSAPVEPPVPAPLEAASSVSQKSEKSQIDSFQDEVTAVPMAEGKVGVESRGATLLNVVHSLSQLTGINFIAGKEVAERRLNMVLDKVTLEDALDAISRGANVIYDFYPDRNLYVFRGSVITEDQPSLITKVFKLYYILVSEPERLDKFEITGGGSSGKSLLSTIEHTRVDEMPLFKIVKNILSDRGKLQVDNRSNSLVITDTEERLKMIEEAIVSLDQPVEQIYMEAVIVETLSALEDYFGIEWTKSTTQGTWGILTGGTSTERFPFNIKGPQFLGKDEWFGTKTETAVSNTYTPGSLSFTNLTATLKALQVASKLKIIAKPKVLVRDNNYALIAVANSETIGEQNVTVTVGTQATSQATTAERQLTGTLLYVIPMINTENRITLHVEVAHITTAVSDLVSTRKDPTARNVVTDLMVNNGQTVCFGGMIVSSQTNAQHKVPGLGDIPVIGRAFKRGTKQMNDRELVVFITPHIIKDPSDLRVVSVPDKKERQEDVSAPIWKVKKKEWYKNLTKEKNQELAGQEGNTKERDLLMDLAAQEIEAGLQQPESALGPDSIIESDGRPIVINAKAGAVTR</sequence>
<feature type="domain" description="NolW-like" evidence="9">
    <location>
        <begin position="178"/>
        <end position="259"/>
    </location>
</feature>
<dbReference type="GO" id="GO:0015627">
    <property type="term" value="C:type II protein secretion system complex"/>
    <property type="evidence" value="ECO:0007669"/>
    <property type="project" value="TreeGrafter"/>
</dbReference>
<comment type="subcellular location">
    <subcellularLocation>
        <location evidence="5">Cell outer membrane</location>
    </subcellularLocation>
    <subcellularLocation>
        <location evidence="1">Membrane</location>
    </subcellularLocation>
</comment>
<evidence type="ECO:0000256" key="4">
    <source>
        <dbReference type="RuleBase" id="RU004003"/>
    </source>
</evidence>
<evidence type="ECO:0000256" key="3">
    <source>
        <dbReference type="ARBA" id="ARBA00023136"/>
    </source>
</evidence>
<evidence type="ECO:0000256" key="2">
    <source>
        <dbReference type="ARBA" id="ARBA00022729"/>
    </source>
</evidence>
<dbReference type="PANTHER" id="PTHR30332">
    <property type="entry name" value="PROBABLE GENERAL SECRETION PATHWAY PROTEIN D"/>
    <property type="match status" value="1"/>
</dbReference>
<gene>
    <name evidence="10" type="ORF">A3G33_02090</name>
</gene>
<dbReference type="InterPro" id="IPR050810">
    <property type="entry name" value="Bact_Secretion_Sys_Channel"/>
</dbReference>
<dbReference type="EMBL" id="MHFR01000053">
    <property type="protein sequence ID" value="OGW96126.1"/>
    <property type="molecule type" value="Genomic_DNA"/>
</dbReference>
<evidence type="ECO:0000256" key="6">
    <source>
        <dbReference type="SAM" id="MobiDB-lite"/>
    </source>
</evidence>
<keyword evidence="2 7" id="KW-0732">Signal</keyword>
<dbReference type="InterPro" id="IPR038591">
    <property type="entry name" value="NolW-like_sf"/>
</dbReference>
<feature type="signal peptide" evidence="7">
    <location>
        <begin position="1"/>
        <end position="24"/>
    </location>
</feature>
<dbReference type="InterPro" id="IPR004846">
    <property type="entry name" value="T2SS/T3SS_dom"/>
</dbReference>
<name>A0A1G1KT92_9BACT</name>
<evidence type="ECO:0000259" key="8">
    <source>
        <dbReference type="Pfam" id="PF00263"/>
    </source>
</evidence>
<keyword evidence="3" id="KW-0472">Membrane</keyword>
<dbReference type="Pfam" id="PF03958">
    <property type="entry name" value="Secretin_N"/>
    <property type="match status" value="1"/>
</dbReference>
<proteinExistence type="inferred from homology"/>
<evidence type="ECO:0000313" key="10">
    <source>
        <dbReference type="EMBL" id="OGW96126.1"/>
    </source>
</evidence>
<comment type="similarity">
    <text evidence="4">Belongs to the bacterial secretin family.</text>
</comment>
<comment type="caution">
    <text evidence="10">The sequence shown here is derived from an EMBL/GenBank/DDBJ whole genome shotgun (WGS) entry which is preliminary data.</text>
</comment>
<accession>A0A1G1KT92</accession>
<evidence type="ECO:0000259" key="9">
    <source>
        <dbReference type="Pfam" id="PF03958"/>
    </source>
</evidence>
<dbReference type="Pfam" id="PF00263">
    <property type="entry name" value="Secretin"/>
    <property type="match status" value="1"/>
</dbReference>
<dbReference type="InterPro" id="IPR005644">
    <property type="entry name" value="NolW-like"/>
</dbReference>
<dbReference type="GO" id="GO:0009306">
    <property type="term" value="P:protein secretion"/>
    <property type="evidence" value="ECO:0007669"/>
    <property type="project" value="InterPro"/>
</dbReference>
<protein>
    <submittedName>
        <fullName evidence="10">Uncharacterized protein</fullName>
    </submittedName>
</protein>